<evidence type="ECO:0000313" key="2">
    <source>
        <dbReference type="EMBL" id="KAK7399835.1"/>
    </source>
</evidence>
<proteinExistence type="predicted"/>
<feature type="compositionally biased region" description="Basic and acidic residues" evidence="1">
    <location>
        <begin position="23"/>
        <end position="38"/>
    </location>
</feature>
<dbReference type="AlphaFoldDB" id="A0AAN9XNA3"/>
<dbReference type="Proteomes" id="UP001386955">
    <property type="component" value="Unassembled WGS sequence"/>
</dbReference>
<evidence type="ECO:0000256" key="1">
    <source>
        <dbReference type="SAM" id="MobiDB-lite"/>
    </source>
</evidence>
<accession>A0AAN9XNA3</accession>
<sequence>MWGFHGGRGCLKSGKERKYKYNRKGEHEREENQHEQGECGKSLGMTTISEELVLEKLKPVQERGCQEVGLRVKSVEK</sequence>
<gene>
    <name evidence="2" type="ORF">VNO78_11028</name>
</gene>
<organism evidence="2 3">
    <name type="scientific">Psophocarpus tetragonolobus</name>
    <name type="common">Winged bean</name>
    <name type="synonym">Dolichos tetragonolobus</name>
    <dbReference type="NCBI Taxonomy" id="3891"/>
    <lineage>
        <taxon>Eukaryota</taxon>
        <taxon>Viridiplantae</taxon>
        <taxon>Streptophyta</taxon>
        <taxon>Embryophyta</taxon>
        <taxon>Tracheophyta</taxon>
        <taxon>Spermatophyta</taxon>
        <taxon>Magnoliopsida</taxon>
        <taxon>eudicotyledons</taxon>
        <taxon>Gunneridae</taxon>
        <taxon>Pentapetalae</taxon>
        <taxon>rosids</taxon>
        <taxon>fabids</taxon>
        <taxon>Fabales</taxon>
        <taxon>Fabaceae</taxon>
        <taxon>Papilionoideae</taxon>
        <taxon>50 kb inversion clade</taxon>
        <taxon>NPAAA clade</taxon>
        <taxon>indigoferoid/millettioid clade</taxon>
        <taxon>Phaseoleae</taxon>
        <taxon>Psophocarpus</taxon>
    </lineage>
</organism>
<comment type="caution">
    <text evidence="2">The sequence shown here is derived from an EMBL/GenBank/DDBJ whole genome shotgun (WGS) entry which is preliminary data.</text>
</comment>
<evidence type="ECO:0000313" key="3">
    <source>
        <dbReference type="Proteomes" id="UP001386955"/>
    </source>
</evidence>
<name>A0AAN9XNA3_PSOTE</name>
<keyword evidence="3" id="KW-1185">Reference proteome</keyword>
<protein>
    <submittedName>
        <fullName evidence="2">Uncharacterized protein</fullName>
    </submittedName>
</protein>
<feature type="region of interest" description="Disordered" evidence="1">
    <location>
        <begin position="21"/>
        <end position="42"/>
    </location>
</feature>
<dbReference type="EMBL" id="JAYMYS010000003">
    <property type="protein sequence ID" value="KAK7399835.1"/>
    <property type="molecule type" value="Genomic_DNA"/>
</dbReference>
<reference evidence="2 3" key="1">
    <citation type="submission" date="2024-01" db="EMBL/GenBank/DDBJ databases">
        <title>The genomes of 5 underutilized Papilionoideae crops provide insights into root nodulation and disease resistanc.</title>
        <authorList>
            <person name="Jiang F."/>
        </authorList>
    </citation>
    <scope>NUCLEOTIDE SEQUENCE [LARGE SCALE GENOMIC DNA]</scope>
    <source>
        <strain evidence="2">DUOXIRENSHENG_FW03</strain>
        <tissue evidence="2">Leaves</tissue>
    </source>
</reference>